<keyword evidence="1" id="KW-0472">Membrane</keyword>
<evidence type="ECO:0000313" key="2">
    <source>
        <dbReference type="EMBL" id="OGY46529.1"/>
    </source>
</evidence>
<sequence>MPKPSTSQIASISIGIIALGLIVAAASGVFNNQFSDNGIDVRNTVCEQIASARQAVDNEFEQRQQSFKDELSADKEKASDEFWAQNQQLESQYHQCISAALTADPCKDAFERIGQLYEEIMADFDAGKGFNEAKFNQREEVKKEYNDCVANARKPEFYKDKEAACDAVLAAGKEANQKVRQAAEAAAQAKYDAALATATNARQQKQAILDAIEEKCKEPGGNTNVNIGSLDSAGTGTVIKSGSPACTGVFEGNNPDLRKKLNDLENQLQKAKISGLREGLYGSDRLQQAVDDARQELIDSGRSCQTDADCGDPTPVCCSNTQVGRLFCSNGSCASEQTDCPSPEICAGKPAQCVDPSTGVQQQDGVYLSRTIPQVGACSQNLQVLNLQKGSVDADRFDLTGNIPNWLHITPPSGKLPANTNVTYDCNTVQAFGPGTYTANGSIQIYDPNRRLINTIPFNVSITVTPATAPETIKVIQYGSKYIPLNQVHSGTGSECDKEEHWHANAGSVTATDGTVISDPNPSGCGFGKTSAVPVISVPKPAVKFEVKGLEGLKGN</sequence>
<organism evidence="2 3">
    <name type="scientific">Candidatus Buchananbacteria bacterium RIFCSPHIGHO2_01_FULL_44_11</name>
    <dbReference type="NCBI Taxonomy" id="1797535"/>
    <lineage>
        <taxon>Bacteria</taxon>
        <taxon>Candidatus Buchananiibacteriota</taxon>
    </lineage>
</organism>
<dbReference type="AlphaFoldDB" id="A0A1G1Y2H1"/>
<keyword evidence="1" id="KW-0812">Transmembrane</keyword>
<dbReference type="STRING" id="1797535.A2744_03730"/>
<gene>
    <name evidence="2" type="ORF">A2744_03730</name>
</gene>
<dbReference type="EMBL" id="MHIE01000003">
    <property type="protein sequence ID" value="OGY46529.1"/>
    <property type="molecule type" value="Genomic_DNA"/>
</dbReference>
<name>A0A1G1Y2H1_9BACT</name>
<proteinExistence type="predicted"/>
<comment type="caution">
    <text evidence="2">The sequence shown here is derived from an EMBL/GenBank/DDBJ whole genome shotgun (WGS) entry which is preliminary data.</text>
</comment>
<keyword evidence="1" id="KW-1133">Transmembrane helix</keyword>
<evidence type="ECO:0000313" key="3">
    <source>
        <dbReference type="Proteomes" id="UP000178240"/>
    </source>
</evidence>
<dbReference type="Proteomes" id="UP000178240">
    <property type="component" value="Unassembled WGS sequence"/>
</dbReference>
<reference evidence="2 3" key="1">
    <citation type="journal article" date="2016" name="Nat. Commun.">
        <title>Thousands of microbial genomes shed light on interconnected biogeochemical processes in an aquifer system.</title>
        <authorList>
            <person name="Anantharaman K."/>
            <person name="Brown C.T."/>
            <person name="Hug L.A."/>
            <person name="Sharon I."/>
            <person name="Castelle C.J."/>
            <person name="Probst A.J."/>
            <person name="Thomas B.C."/>
            <person name="Singh A."/>
            <person name="Wilkins M.J."/>
            <person name="Karaoz U."/>
            <person name="Brodie E.L."/>
            <person name="Williams K.H."/>
            <person name="Hubbard S.S."/>
            <person name="Banfield J.F."/>
        </authorList>
    </citation>
    <scope>NUCLEOTIDE SEQUENCE [LARGE SCALE GENOMIC DNA]</scope>
</reference>
<protein>
    <submittedName>
        <fullName evidence="2">Uncharacterized protein</fullName>
    </submittedName>
</protein>
<feature type="transmembrane region" description="Helical" evidence="1">
    <location>
        <begin position="12"/>
        <end position="30"/>
    </location>
</feature>
<evidence type="ECO:0000256" key="1">
    <source>
        <dbReference type="SAM" id="Phobius"/>
    </source>
</evidence>
<accession>A0A1G1Y2H1</accession>